<feature type="transmembrane region" description="Helical" evidence="6">
    <location>
        <begin position="72"/>
        <end position="90"/>
    </location>
</feature>
<evidence type="ECO:0000313" key="8">
    <source>
        <dbReference type="Proteomes" id="UP001225378"/>
    </source>
</evidence>
<protein>
    <recommendedName>
        <fullName evidence="6">Probable membrane transporter protein</fullName>
    </recommendedName>
</protein>
<dbReference type="InterPro" id="IPR051598">
    <property type="entry name" value="TSUP/Inactive_protease-like"/>
</dbReference>
<proteinExistence type="inferred from homology"/>
<feature type="transmembrane region" description="Helical" evidence="6">
    <location>
        <begin position="102"/>
        <end position="121"/>
    </location>
</feature>
<feature type="transmembrane region" description="Helical" evidence="6">
    <location>
        <begin position="6"/>
        <end position="23"/>
    </location>
</feature>
<keyword evidence="4 6" id="KW-1133">Transmembrane helix</keyword>
<evidence type="ECO:0000256" key="1">
    <source>
        <dbReference type="ARBA" id="ARBA00004141"/>
    </source>
</evidence>
<evidence type="ECO:0000256" key="4">
    <source>
        <dbReference type="ARBA" id="ARBA00022989"/>
    </source>
</evidence>
<keyword evidence="3 6" id="KW-0812">Transmembrane</keyword>
<gene>
    <name evidence="7" type="ORF">Q9L42_006110</name>
</gene>
<keyword evidence="6" id="KW-1003">Cell membrane</keyword>
<comment type="subcellular location">
    <subcellularLocation>
        <location evidence="6">Cell membrane</location>
        <topology evidence="6">Multi-pass membrane protein</topology>
    </subcellularLocation>
    <subcellularLocation>
        <location evidence="1">Membrane</location>
        <topology evidence="1">Multi-pass membrane protein</topology>
    </subcellularLocation>
</comment>
<organism evidence="7 8">
    <name type="scientific">Methylomarinum roseum</name>
    <dbReference type="NCBI Taxonomy" id="3067653"/>
    <lineage>
        <taxon>Bacteria</taxon>
        <taxon>Pseudomonadati</taxon>
        <taxon>Pseudomonadota</taxon>
        <taxon>Gammaproteobacteria</taxon>
        <taxon>Methylococcales</taxon>
        <taxon>Methylococcaceae</taxon>
        <taxon>Methylomarinum</taxon>
    </lineage>
</organism>
<accession>A0AAU7NXK8</accession>
<dbReference type="KEGG" id="mech:Q9L42_006110"/>
<dbReference type="EMBL" id="CP157743">
    <property type="protein sequence ID" value="XBS21695.1"/>
    <property type="molecule type" value="Genomic_DNA"/>
</dbReference>
<feature type="transmembrane region" description="Helical" evidence="6">
    <location>
        <begin position="217"/>
        <end position="236"/>
    </location>
</feature>
<dbReference type="InterPro" id="IPR002781">
    <property type="entry name" value="TM_pro_TauE-like"/>
</dbReference>
<reference evidence="7 8" key="1">
    <citation type="journal article" date="2024" name="Microbiology">
        <title>Methylomarinum rosea sp. nov., a novel halophilic methanotrophic bacterium from the hypersaline Lake Elton.</title>
        <authorList>
            <person name="Suleimanov R.Z."/>
            <person name="Oshkin I.Y."/>
            <person name="Danilova O.V."/>
            <person name="Suzina N.E."/>
            <person name="Dedysh S.N."/>
        </authorList>
    </citation>
    <scope>NUCLEOTIDE SEQUENCE [LARGE SCALE GENOMIC DNA]</scope>
    <source>
        <strain evidence="7 8">Ch1-1</strain>
    </source>
</reference>
<dbReference type="PANTHER" id="PTHR43701">
    <property type="entry name" value="MEMBRANE TRANSPORTER PROTEIN MJ0441-RELATED"/>
    <property type="match status" value="1"/>
</dbReference>
<evidence type="ECO:0000256" key="2">
    <source>
        <dbReference type="ARBA" id="ARBA00009142"/>
    </source>
</evidence>
<dbReference type="GO" id="GO:0005886">
    <property type="term" value="C:plasma membrane"/>
    <property type="evidence" value="ECO:0007669"/>
    <property type="project" value="UniProtKB-SubCell"/>
</dbReference>
<dbReference type="AlphaFoldDB" id="A0AAU7NXK8"/>
<feature type="transmembrane region" description="Helical" evidence="6">
    <location>
        <begin position="30"/>
        <end position="52"/>
    </location>
</feature>
<evidence type="ECO:0000256" key="6">
    <source>
        <dbReference type="RuleBase" id="RU363041"/>
    </source>
</evidence>
<dbReference type="Proteomes" id="UP001225378">
    <property type="component" value="Chromosome"/>
</dbReference>
<dbReference type="PANTHER" id="PTHR43701:SF2">
    <property type="entry name" value="MEMBRANE TRANSPORTER PROTEIN YJNA-RELATED"/>
    <property type="match status" value="1"/>
</dbReference>
<evidence type="ECO:0000256" key="3">
    <source>
        <dbReference type="ARBA" id="ARBA00022692"/>
    </source>
</evidence>
<name>A0AAU7NXK8_9GAMM</name>
<keyword evidence="5 6" id="KW-0472">Membrane</keyword>
<keyword evidence="8" id="KW-1185">Reference proteome</keyword>
<evidence type="ECO:0000313" key="7">
    <source>
        <dbReference type="EMBL" id="XBS21695.1"/>
    </source>
</evidence>
<sequence>MELIHIGAGCLVGLVIGLTGVGGGSLMTPILVMGFGYAPAIAVGTDLLYAAITKCSGVFFHHKNGTVDWKVVLLLGSGSVPCSLLTIALLERLRTHGVNYDHLIISTLGVMLVLTAVIIIIKNRLLEFIHRRHNRNPLVNLIRQQRPIITMLAGCLLGIVVTLSSVGAGAIGSAILFLMYPHKRPINVVGTDLAHAVPLTAIAGFGHMHFGSIDFNLLLGLLAGGLPAIYLGSLLGKKLPDRILRPVIATLLSLMGVKLLLTQDFVNDALQSCAHQTMQTLSSLASTLQQWQL</sequence>
<feature type="transmembrane region" description="Helical" evidence="6">
    <location>
        <begin position="148"/>
        <end position="181"/>
    </location>
</feature>
<evidence type="ECO:0000256" key="5">
    <source>
        <dbReference type="ARBA" id="ARBA00023136"/>
    </source>
</evidence>
<comment type="similarity">
    <text evidence="2 6">Belongs to the 4-toluene sulfonate uptake permease (TSUP) (TC 2.A.102) family.</text>
</comment>
<dbReference type="Pfam" id="PF01925">
    <property type="entry name" value="TauE"/>
    <property type="match status" value="1"/>
</dbReference>
<dbReference type="RefSeq" id="WP_349432301.1">
    <property type="nucleotide sequence ID" value="NZ_CP157743.1"/>
</dbReference>